<keyword evidence="1" id="KW-0175">Coiled coil</keyword>
<accession>A0ABW8RFE8</accession>
<evidence type="ECO:0000256" key="2">
    <source>
        <dbReference type="SAM" id="SignalP"/>
    </source>
</evidence>
<evidence type="ECO:0000313" key="4">
    <source>
        <dbReference type="Proteomes" id="UP001623041"/>
    </source>
</evidence>
<feature type="signal peptide" evidence="2">
    <location>
        <begin position="1"/>
        <end position="23"/>
    </location>
</feature>
<name>A0ABW8RFE8_9BACI</name>
<evidence type="ECO:0000256" key="1">
    <source>
        <dbReference type="SAM" id="Coils"/>
    </source>
</evidence>
<evidence type="ECO:0008006" key="5">
    <source>
        <dbReference type="Google" id="ProtNLM"/>
    </source>
</evidence>
<protein>
    <recommendedName>
        <fullName evidence="5">Lipoprotein</fullName>
    </recommendedName>
</protein>
<keyword evidence="4" id="KW-1185">Reference proteome</keyword>
<dbReference type="RefSeq" id="WP_406580760.1">
    <property type="nucleotide sequence ID" value="NZ_JBJHQH010000007.1"/>
</dbReference>
<keyword evidence="2" id="KW-0732">Signal</keyword>
<feature type="chain" id="PRO_5047149765" description="Lipoprotein" evidence="2">
    <location>
        <begin position="24"/>
        <end position="162"/>
    </location>
</feature>
<feature type="coiled-coil region" evidence="1">
    <location>
        <begin position="117"/>
        <end position="155"/>
    </location>
</feature>
<proteinExistence type="predicted"/>
<dbReference type="PROSITE" id="PS51257">
    <property type="entry name" value="PROKAR_LIPOPROTEIN"/>
    <property type="match status" value="1"/>
</dbReference>
<dbReference type="EMBL" id="JBJHQH010000007">
    <property type="protein sequence ID" value="MFK9092156.1"/>
    <property type="molecule type" value="Genomic_DNA"/>
</dbReference>
<dbReference type="Proteomes" id="UP001623041">
    <property type="component" value="Unassembled WGS sequence"/>
</dbReference>
<gene>
    <name evidence="3" type="ORF">ACJEBI_11770</name>
</gene>
<organism evidence="3 4">
    <name type="scientific">Bacillus salipaludis</name>
    <dbReference type="NCBI Taxonomy" id="2547811"/>
    <lineage>
        <taxon>Bacteria</taxon>
        <taxon>Bacillati</taxon>
        <taxon>Bacillota</taxon>
        <taxon>Bacilli</taxon>
        <taxon>Bacillales</taxon>
        <taxon>Bacillaceae</taxon>
        <taxon>Bacillus</taxon>
    </lineage>
</organism>
<comment type="caution">
    <text evidence="3">The sequence shown here is derived from an EMBL/GenBank/DDBJ whole genome shotgun (WGS) entry which is preliminary data.</text>
</comment>
<evidence type="ECO:0000313" key="3">
    <source>
        <dbReference type="EMBL" id="MFK9092156.1"/>
    </source>
</evidence>
<reference evidence="3 4" key="1">
    <citation type="submission" date="2024-11" db="EMBL/GenBank/DDBJ databases">
        <authorList>
            <person name="Lucas J.A."/>
        </authorList>
    </citation>
    <scope>NUCLEOTIDE SEQUENCE [LARGE SCALE GENOMIC DNA]</scope>
    <source>
        <strain evidence="3 4">Z 5.4</strain>
    </source>
</reference>
<sequence>MRLKKWLFVFVLPLIFLLSGCLGDPVQDDLVNYVNHEMKDAGKLESSAVSAYESVTGANYQDDQQLYDVLLNEVIPTYSEFVRELDSVNIETDEVKKIHEIYIQGADIQFNAFAKIKQALEEQNAGLVQEANDMLADARKHIRDYKNKLTKLAKEHDVKLEK</sequence>